<dbReference type="InterPro" id="IPR036397">
    <property type="entry name" value="RNaseH_sf"/>
</dbReference>
<feature type="domain" description="RNase H type-1" evidence="2">
    <location>
        <begin position="212"/>
        <end position="368"/>
    </location>
</feature>
<feature type="region of interest" description="Disordered" evidence="1">
    <location>
        <begin position="380"/>
        <end position="416"/>
    </location>
</feature>
<evidence type="ECO:0000313" key="3">
    <source>
        <dbReference type="EMBL" id="CAH0002267.1"/>
    </source>
</evidence>
<dbReference type="InterPro" id="IPR002156">
    <property type="entry name" value="RNaseH_domain"/>
</dbReference>
<reference evidence="3" key="1">
    <citation type="submission" date="2021-10" db="EMBL/GenBank/DDBJ databases">
        <authorList>
            <person name="Piombo E."/>
        </authorList>
    </citation>
    <scope>NUCLEOTIDE SEQUENCE</scope>
</reference>
<feature type="compositionally biased region" description="Basic residues" evidence="1">
    <location>
        <begin position="384"/>
        <end position="400"/>
    </location>
</feature>
<comment type="caution">
    <text evidence="3">The sequence shown here is derived from an EMBL/GenBank/DDBJ whole genome shotgun (WGS) entry which is preliminary data.</text>
</comment>
<dbReference type="GO" id="GO:0003676">
    <property type="term" value="F:nucleic acid binding"/>
    <property type="evidence" value="ECO:0007669"/>
    <property type="project" value="InterPro"/>
</dbReference>
<dbReference type="EMBL" id="CABFNO020001560">
    <property type="protein sequence ID" value="CAH0002267.1"/>
    <property type="molecule type" value="Genomic_DNA"/>
</dbReference>
<feature type="compositionally biased region" description="Acidic residues" evidence="1">
    <location>
        <begin position="141"/>
        <end position="152"/>
    </location>
</feature>
<dbReference type="PROSITE" id="PS50879">
    <property type="entry name" value="RNASE_H_1"/>
    <property type="match status" value="1"/>
</dbReference>
<keyword evidence="4" id="KW-1185">Reference proteome</keyword>
<dbReference type="Proteomes" id="UP000754883">
    <property type="component" value="Unassembled WGS sequence"/>
</dbReference>
<accession>A0A9N9UT10</accession>
<feature type="compositionally biased region" description="Acidic residues" evidence="1">
    <location>
        <begin position="75"/>
        <end position="85"/>
    </location>
</feature>
<dbReference type="AlphaFoldDB" id="A0A9N9UT10"/>
<name>A0A9N9UT10_9HYPO</name>
<feature type="region of interest" description="Disordered" evidence="1">
    <location>
        <begin position="70"/>
        <end position="170"/>
    </location>
</feature>
<evidence type="ECO:0000313" key="4">
    <source>
        <dbReference type="Proteomes" id="UP000754883"/>
    </source>
</evidence>
<dbReference type="OrthoDB" id="407198at2759"/>
<evidence type="ECO:0000256" key="1">
    <source>
        <dbReference type="SAM" id="MobiDB-lite"/>
    </source>
</evidence>
<dbReference type="GO" id="GO:0004523">
    <property type="term" value="F:RNA-DNA hybrid ribonuclease activity"/>
    <property type="evidence" value="ECO:0007669"/>
    <property type="project" value="InterPro"/>
</dbReference>
<organism evidence="3 4">
    <name type="scientific">Clonostachys byssicola</name>
    <dbReference type="NCBI Taxonomy" id="160290"/>
    <lineage>
        <taxon>Eukaryota</taxon>
        <taxon>Fungi</taxon>
        <taxon>Dikarya</taxon>
        <taxon>Ascomycota</taxon>
        <taxon>Pezizomycotina</taxon>
        <taxon>Sordariomycetes</taxon>
        <taxon>Hypocreomycetidae</taxon>
        <taxon>Hypocreales</taxon>
        <taxon>Bionectriaceae</taxon>
        <taxon>Clonostachys</taxon>
    </lineage>
</organism>
<evidence type="ECO:0000259" key="2">
    <source>
        <dbReference type="PROSITE" id="PS50879"/>
    </source>
</evidence>
<proteinExistence type="predicted"/>
<feature type="compositionally biased region" description="Acidic residues" evidence="1">
    <location>
        <begin position="94"/>
        <end position="113"/>
    </location>
</feature>
<dbReference type="SUPFAM" id="SSF53098">
    <property type="entry name" value="Ribonuclease H-like"/>
    <property type="match status" value="1"/>
</dbReference>
<dbReference type="Gene3D" id="3.30.420.10">
    <property type="entry name" value="Ribonuclease H-like superfamily/Ribonuclease H"/>
    <property type="match status" value="1"/>
</dbReference>
<gene>
    <name evidence="3" type="ORF">CBYS24578_00001927</name>
</gene>
<sequence>MSQATNPFVAASLPPGRDHGNIREMYNGRIICIQHGFSTCDTCDVDYSFLDDIIPADKGEEDELFMIRGGFSSDLNDDPFTDSEFDWMSGAGSDSEEDDSFAEFGSDSEEDDSFAGFDIDSLQGRNDPFTEPEHDRMPEADPQDDPFAESELDSPQAGAGSDPQTQHLEPRAGTGRVFPLAFQSPVAHPFELVRPENHSALSGATRYIHRDNASTAFVIVSGSCLNNGTAHARGGWGIAFGPGENSAGGAVEACNPFTGGFIKPTSNRVKLRAFIAGVRACSWAEEGFNNVIIITDSKYLLDVGTVRARAWGPETGFVPNQDLWRLLLGEVERQDELGVSIHLWQCSGSDVYGLVNTIAGEASRVSLNPTQWAAGQAMMVANGQRKRRKKKKKKKKKKTERRWVQREAASLARYWD</sequence>
<protein>
    <recommendedName>
        <fullName evidence="2">RNase H type-1 domain-containing protein</fullName>
    </recommendedName>
</protein>
<dbReference type="InterPro" id="IPR012337">
    <property type="entry name" value="RNaseH-like_sf"/>
</dbReference>